<protein>
    <submittedName>
        <fullName evidence="1">Uncharacterized protein</fullName>
    </submittedName>
</protein>
<evidence type="ECO:0000313" key="2">
    <source>
        <dbReference type="Proteomes" id="UP001177021"/>
    </source>
</evidence>
<name>A0ACB0K9A3_TRIPR</name>
<evidence type="ECO:0000313" key="1">
    <source>
        <dbReference type="EMBL" id="CAJ2653091.1"/>
    </source>
</evidence>
<reference evidence="1" key="1">
    <citation type="submission" date="2023-10" db="EMBL/GenBank/DDBJ databases">
        <authorList>
            <person name="Rodriguez Cubillos JULIANA M."/>
            <person name="De Vega J."/>
        </authorList>
    </citation>
    <scope>NUCLEOTIDE SEQUENCE</scope>
</reference>
<dbReference type="Proteomes" id="UP001177021">
    <property type="component" value="Unassembled WGS sequence"/>
</dbReference>
<organism evidence="1 2">
    <name type="scientific">Trifolium pratense</name>
    <name type="common">Red clover</name>
    <dbReference type="NCBI Taxonomy" id="57577"/>
    <lineage>
        <taxon>Eukaryota</taxon>
        <taxon>Viridiplantae</taxon>
        <taxon>Streptophyta</taxon>
        <taxon>Embryophyta</taxon>
        <taxon>Tracheophyta</taxon>
        <taxon>Spermatophyta</taxon>
        <taxon>Magnoliopsida</taxon>
        <taxon>eudicotyledons</taxon>
        <taxon>Gunneridae</taxon>
        <taxon>Pentapetalae</taxon>
        <taxon>rosids</taxon>
        <taxon>fabids</taxon>
        <taxon>Fabales</taxon>
        <taxon>Fabaceae</taxon>
        <taxon>Papilionoideae</taxon>
        <taxon>50 kb inversion clade</taxon>
        <taxon>NPAAA clade</taxon>
        <taxon>Hologalegina</taxon>
        <taxon>IRL clade</taxon>
        <taxon>Trifolieae</taxon>
        <taxon>Trifolium</taxon>
    </lineage>
</organism>
<gene>
    <name evidence="1" type="ORF">MILVUS5_LOCUS20483</name>
</gene>
<accession>A0ACB0K9A3</accession>
<dbReference type="EMBL" id="CASHSV030000206">
    <property type="protein sequence ID" value="CAJ2653091.1"/>
    <property type="molecule type" value="Genomic_DNA"/>
</dbReference>
<comment type="caution">
    <text evidence="1">The sequence shown here is derived from an EMBL/GenBank/DDBJ whole genome shotgun (WGS) entry which is preliminary data.</text>
</comment>
<keyword evidence="2" id="KW-1185">Reference proteome</keyword>
<proteinExistence type="predicted"/>
<sequence length="450" mass="50895">MEILGQKEEMHSVVHVHKLLDQFSCGNDYALKVRKPYTITKQREKWTDEEHKKFLEALKLFGRAWRKIEEHVGTKTAVQIRSHAQKFFSKINRDTNGNDTTMVETIEIPPPRPKRKPIHPYPRKLVEIPKNEISNLEQPLRSNSLVSLDFGQENNSPKSVLSAVASETLGFSDSDTPTGSLSPVSSISAVHKHSFPLLESKSSSSEEDLSQQIDELNADSAHDEQPLMKLELFSNESVFTKDDEAIEESPCRTLKLFGTTLLVNDTCKPSSASTDASKPVPSMHLTQQLQRRCSDISLATVVPSMHLTQQLQRRCSDISLATVVPSMHLTQQLQRRYSDIGLATVSPWWTVSDNSAFKPPHNEHEGENSHSNHGECEDKDIQKEQSCVGSNTSSINDGEINERESQCSPVRHKTLMKGFVPYKRCMSERESHCSTITDERREHQRMRLSL</sequence>